<dbReference type="InterPro" id="IPR001046">
    <property type="entry name" value="NRAMP_fam"/>
</dbReference>
<evidence type="ECO:0000256" key="5">
    <source>
        <dbReference type="SAM" id="Phobius"/>
    </source>
</evidence>
<keyword evidence="2 5" id="KW-0812">Transmembrane</keyword>
<dbReference type="GO" id="GO:0046873">
    <property type="term" value="F:metal ion transmembrane transporter activity"/>
    <property type="evidence" value="ECO:0007669"/>
    <property type="project" value="InterPro"/>
</dbReference>
<evidence type="ECO:0000256" key="2">
    <source>
        <dbReference type="ARBA" id="ARBA00022692"/>
    </source>
</evidence>
<evidence type="ECO:0000313" key="6">
    <source>
        <dbReference type="EMBL" id="QDT71420.1"/>
    </source>
</evidence>
<feature type="transmembrane region" description="Helical" evidence="5">
    <location>
        <begin position="102"/>
        <end position="124"/>
    </location>
</feature>
<dbReference type="NCBIfam" id="NF037982">
    <property type="entry name" value="Nramp_1"/>
    <property type="match status" value="1"/>
</dbReference>
<dbReference type="RefSeq" id="WP_168206634.1">
    <property type="nucleotide sequence ID" value="NZ_CP036339.1"/>
</dbReference>
<evidence type="ECO:0000313" key="7">
    <source>
        <dbReference type="Proteomes" id="UP000317909"/>
    </source>
</evidence>
<feature type="transmembrane region" description="Helical" evidence="5">
    <location>
        <begin position="144"/>
        <end position="162"/>
    </location>
</feature>
<feature type="transmembrane region" description="Helical" evidence="5">
    <location>
        <begin position="24"/>
        <end position="44"/>
    </location>
</feature>
<feature type="transmembrane region" description="Helical" evidence="5">
    <location>
        <begin position="458"/>
        <end position="483"/>
    </location>
</feature>
<evidence type="ECO:0000256" key="4">
    <source>
        <dbReference type="ARBA" id="ARBA00023136"/>
    </source>
</evidence>
<name>A0A517TSS3_9BACT</name>
<dbReference type="Pfam" id="PF01566">
    <property type="entry name" value="Nramp"/>
    <property type="match status" value="1"/>
</dbReference>
<organism evidence="6 7">
    <name type="scientific">Lacipirellula limnantheis</name>
    <dbReference type="NCBI Taxonomy" id="2528024"/>
    <lineage>
        <taxon>Bacteria</taxon>
        <taxon>Pseudomonadati</taxon>
        <taxon>Planctomycetota</taxon>
        <taxon>Planctomycetia</taxon>
        <taxon>Pirellulales</taxon>
        <taxon>Lacipirellulaceae</taxon>
        <taxon>Lacipirellula</taxon>
    </lineage>
</organism>
<dbReference type="EMBL" id="CP036339">
    <property type="protein sequence ID" value="QDT71420.1"/>
    <property type="molecule type" value="Genomic_DNA"/>
</dbReference>
<proteinExistence type="predicted"/>
<feature type="transmembrane region" description="Helical" evidence="5">
    <location>
        <begin position="355"/>
        <end position="377"/>
    </location>
</feature>
<dbReference type="Proteomes" id="UP000317909">
    <property type="component" value="Chromosome"/>
</dbReference>
<dbReference type="GO" id="GO:0016020">
    <property type="term" value="C:membrane"/>
    <property type="evidence" value="ECO:0007669"/>
    <property type="project" value="UniProtKB-SubCell"/>
</dbReference>
<accession>A0A517TSS3</accession>
<evidence type="ECO:0000256" key="1">
    <source>
        <dbReference type="ARBA" id="ARBA00004141"/>
    </source>
</evidence>
<dbReference type="KEGG" id="llh:I41_05770"/>
<keyword evidence="4 5" id="KW-0472">Membrane</keyword>
<gene>
    <name evidence="6" type="ORF">I41_05770</name>
</gene>
<feature type="transmembrane region" description="Helical" evidence="5">
    <location>
        <begin position="56"/>
        <end position="81"/>
    </location>
</feature>
<comment type="subcellular location">
    <subcellularLocation>
        <location evidence="1">Membrane</location>
        <topology evidence="1">Multi-pass membrane protein</topology>
    </subcellularLocation>
</comment>
<dbReference type="AlphaFoldDB" id="A0A517TSS3"/>
<reference evidence="6 7" key="1">
    <citation type="submission" date="2019-02" db="EMBL/GenBank/DDBJ databases">
        <title>Deep-cultivation of Planctomycetes and their phenomic and genomic characterization uncovers novel biology.</title>
        <authorList>
            <person name="Wiegand S."/>
            <person name="Jogler M."/>
            <person name="Boedeker C."/>
            <person name="Pinto D."/>
            <person name="Vollmers J."/>
            <person name="Rivas-Marin E."/>
            <person name="Kohn T."/>
            <person name="Peeters S.H."/>
            <person name="Heuer A."/>
            <person name="Rast P."/>
            <person name="Oberbeckmann S."/>
            <person name="Bunk B."/>
            <person name="Jeske O."/>
            <person name="Meyerdierks A."/>
            <person name="Storesund J.E."/>
            <person name="Kallscheuer N."/>
            <person name="Luecker S."/>
            <person name="Lage O.M."/>
            <person name="Pohl T."/>
            <person name="Merkel B.J."/>
            <person name="Hornburger P."/>
            <person name="Mueller R.-W."/>
            <person name="Bruemmer F."/>
            <person name="Labrenz M."/>
            <person name="Spormann A.M."/>
            <person name="Op den Camp H."/>
            <person name="Overmann J."/>
            <person name="Amann R."/>
            <person name="Jetten M.S.M."/>
            <person name="Mascher T."/>
            <person name="Medema M.H."/>
            <person name="Devos D.P."/>
            <person name="Kaster A.-K."/>
            <person name="Ovreas L."/>
            <person name="Rohde M."/>
            <person name="Galperin M.Y."/>
            <person name="Jogler C."/>
        </authorList>
    </citation>
    <scope>NUCLEOTIDE SEQUENCE [LARGE SCALE GENOMIC DNA]</scope>
    <source>
        <strain evidence="6 7">I41</strain>
    </source>
</reference>
<feature type="transmembrane region" description="Helical" evidence="5">
    <location>
        <begin position="298"/>
        <end position="321"/>
    </location>
</feature>
<feature type="transmembrane region" description="Helical" evidence="5">
    <location>
        <begin position="427"/>
        <end position="446"/>
    </location>
</feature>
<feature type="transmembrane region" description="Helical" evidence="5">
    <location>
        <begin position="174"/>
        <end position="191"/>
    </location>
</feature>
<evidence type="ECO:0000256" key="3">
    <source>
        <dbReference type="ARBA" id="ARBA00022989"/>
    </source>
</evidence>
<keyword evidence="7" id="KW-1185">Reference proteome</keyword>
<feature type="transmembrane region" description="Helical" evidence="5">
    <location>
        <begin position="398"/>
        <end position="415"/>
    </location>
</feature>
<protein>
    <submittedName>
        <fullName evidence="6">Natural resistance-associated macrophage protein</fullName>
    </submittedName>
</protein>
<keyword evidence="3 5" id="KW-1133">Transmembrane helix</keyword>
<feature type="transmembrane region" description="Helical" evidence="5">
    <location>
        <begin position="223"/>
        <end position="244"/>
    </location>
</feature>
<sequence>MPNAPLAPAPLRGPLAEPWSPGKLLRLLGMFGPAAILASVSIGAGETIVVVRTGAWMGYGLLWLILLAALTKGVCVTYFLGRYTAISGEAPGQRLVKLPGPRGWLLFLLIALELGAAGPLWGALARPSGELMSYLLLGGGDHGYTNRLIATAFIAFALLLSLPTSYRSLEKQQVIICGILVAGTCIGTLLVRPDWFAAWQGLFSIGHIPSVPATAPPLFRDSVWPLIAVTMGYVGGSVMTYLVYPDFIALHGWGMTGHPQREELLQRAAAGMPADYLPTDPEQVQEIRRASGPIRWDVAFGAIVLLVVSAAFMIAGAAVLYPKQQAGEDIAKFDGWGLLTDQAEIWNAIHPSLVWVYYLCVVAALWGTLQSYPDVYARGVTEYFRAIWPQRQWNQRNIQLVICAYVFAAACAVIWSSMDFDAMTQTVNFLATSLGVCIAMFAGLYLNFQLPPAYRTRWWMLLCGVASAVILTGVSSIACWGLWQTLTK</sequence>